<sequence>MHKNLPVKLSAIALAVGFCFATPAFADNSSGSVYGQAKAGSTVTVVSADTGLTRQVTVDSSGRYRFATLPTGKYKVTSDGQTRDITVAIGTGSAVSFDDGSTEVITVTGNRISAIDVTSVESTTVFTADQLEMLPVGRNLTAVALLAPGTVAGDSGFGNLASFGGASVAENGYYLNGFDITNTRTLTEFAALPFDAIAQQQVKTGGYGAEYGRSLGGVVNVVSKKGTNNWEFGSSLYLKPKSLRASAKDSYSYDPAVKAYQTFRSSDDRDNRSLVVQGGGPLIEDTLFIYGMIEANDNEENDYDNGNSGRNTFNETMDSPIALLKIDWNINEHHIVEFTGLRNKTEENRIDYIKPVNESHTGYHGTVTNDRIFHKGGNILIGKYTGIITDEFNISATVGSIKNEIYTTPDRLDGWECPRVWDGRTNPSLDYKGCWNQQQATLRDTTFGPDTDERLAYRLDAEYRLGDHTIRAGLDLDTWTSGKAGTVYTGVGHNNYYYRYYRVGASGSTVNGVRLTPGTEFVRTWDAGSGSAEYEVEQEAFYIEDSWQITDNVMLYGGLRSEGFSNTNASGEKFVEAKNNVAPRLGFSWDVNGDSSQKVYGTVGRYYIPVPANTNIRAAGLEWFDTRYWLFDGQMDPKTGAPVKLGTEIGSFTAAPRVAANPGTIAVTDLKPMHQDELILGYQTDLIDAWSGGVKFVTRKVQDGMDDYCSHQPFIDWAEDQGYDNFDYHSMAGCIIMNPGRDFKLMVDVNGDGNLVESVIPNSYMKLPEYDRTYNALEFSVSRDKQDGWYLNASYTLAKSEGNIEGYVNSTLEQNDAGLTQDFDHERFQTNTDGYLPNDRRHTLKIYGGYDVTDEIMVSANLNIASGRPVNCNGYVPLSGLGVDAAGLNNYGPSAFYCMNAQGVSQPTTRGQEGRTPWTKDVGMSVSYIPEWADNKLTLQATVYNLFNTQEVVKYNETGDYDRAVTRQNLNFKTPTDFQTPRSVDLTVRYNF</sequence>
<keyword evidence="7" id="KW-0732">Signal</keyword>
<evidence type="ECO:0000256" key="5">
    <source>
        <dbReference type="ARBA" id="ARBA00023136"/>
    </source>
</evidence>
<dbReference type="InterPro" id="IPR036942">
    <property type="entry name" value="Beta-barrel_TonB_sf"/>
</dbReference>
<dbReference type="Pfam" id="PF25183">
    <property type="entry name" value="OMP_b-brl_4"/>
    <property type="match status" value="1"/>
</dbReference>
<dbReference type="PANTHER" id="PTHR30069:SF46">
    <property type="entry name" value="OAR PROTEIN"/>
    <property type="match status" value="1"/>
</dbReference>
<dbReference type="SUPFAM" id="SSF49478">
    <property type="entry name" value="Cna protein B-type domain"/>
    <property type="match status" value="1"/>
</dbReference>
<dbReference type="Proteomes" id="UP000283077">
    <property type="component" value="Unassembled WGS sequence"/>
</dbReference>
<feature type="chain" id="PRO_5019047909" evidence="7">
    <location>
        <begin position="27"/>
        <end position="992"/>
    </location>
</feature>
<dbReference type="GO" id="GO:0009279">
    <property type="term" value="C:cell outer membrane"/>
    <property type="evidence" value="ECO:0007669"/>
    <property type="project" value="UniProtKB-SubCell"/>
</dbReference>
<organism evidence="10 11">
    <name type="scientific">Rheinheimera riviphila</name>
    <dbReference type="NCBI Taxonomy" id="1834037"/>
    <lineage>
        <taxon>Bacteria</taxon>
        <taxon>Pseudomonadati</taxon>
        <taxon>Pseudomonadota</taxon>
        <taxon>Gammaproteobacteria</taxon>
        <taxon>Chromatiales</taxon>
        <taxon>Chromatiaceae</taxon>
        <taxon>Rheinheimera</taxon>
    </lineage>
</organism>
<dbReference type="PANTHER" id="PTHR30069">
    <property type="entry name" value="TONB-DEPENDENT OUTER MEMBRANE RECEPTOR"/>
    <property type="match status" value="1"/>
</dbReference>
<evidence type="ECO:0000256" key="3">
    <source>
        <dbReference type="ARBA" id="ARBA00022452"/>
    </source>
</evidence>
<comment type="subcellular location">
    <subcellularLocation>
        <location evidence="1">Cell outer membrane</location>
        <topology evidence="1">Multi-pass membrane protein</topology>
    </subcellularLocation>
</comment>
<dbReference type="Gene3D" id="2.170.130.10">
    <property type="entry name" value="TonB-dependent receptor, plug domain"/>
    <property type="match status" value="1"/>
</dbReference>
<dbReference type="Gene3D" id="2.40.170.20">
    <property type="entry name" value="TonB-dependent receptor, beta-barrel domain"/>
    <property type="match status" value="1"/>
</dbReference>
<keyword evidence="2" id="KW-0813">Transport</keyword>
<comment type="caution">
    <text evidence="10">The sequence shown here is derived from an EMBL/GenBank/DDBJ whole genome shotgun (WGS) entry which is preliminary data.</text>
</comment>
<reference evidence="10 11" key="1">
    <citation type="submission" date="2019-01" db="EMBL/GenBank/DDBJ databases">
        <authorList>
            <person name="Chen W.-M."/>
        </authorList>
    </citation>
    <scope>NUCLEOTIDE SEQUENCE [LARGE SCALE GENOMIC DNA]</scope>
    <source>
        <strain evidence="10 11">KYPC3</strain>
    </source>
</reference>
<evidence type="ECO:0000259" key="8">
    <source>
        <dbReference type="Pfam" id="PF07715"/>
    </source>
</evidence>
<evidence type="ECO:0000256" key="4">
    <source>
        <dbReference type="ARBA" id="ARBA00022692"/>
    </source>
</evidence>
<dbReference type="RefSeq" id="WP_127698110.1">
    <property type="nucleotide sequence ID" value="NZ_SACS01000004.1"/>
</dbReference>
<evidence type="ECO:0000256" key="7">
    <source>
        <dbReference type="SAM" id="SignalP"/>
    </source>
</evidence>
<keyword evidence="10" id="KW-0675">Receptor</keyword>
<keyword evidence="6" id="KW-0998">Cell outer membrane</keyword>
<keyword evidence="11" id="KW-1185">Reference proteome</keyword>
<dbReference type="GO" id="GO:0015344">
    <property type="term" value="F:siderophore uptake transmembrane transporter activity"/>
    <property type="evidence" value="ECO:0007669"/>
    <property type="project" value="TreeGrafter"/>
</dbReference>
<dbReference type="EMBL" id="SACS01000004">
    <property type="protein sequence ID" value="RVU40573.1"/>
    <property type="molecule type" value="Genomic_DNA"/>
</dbReference>
<proteinExistence type="predicted"/>
<dbReference type="InterPro" id="IPR037066">
    <property type="entry name" value="Plug_dom_sf"/>
</dbReference>
<dbReference type="AlphaFoldDB" id="A0A437R1G7"/>
<dbReference type="GO" id="GO:0044718">
    <property type="term" value="P:siderophore transmembrane transport"/>
    <property type="evidence" value="ECO:0007669"/>
    <property type="project" value="TreeGrafter"/>
</dbReference>
<evidence type="ECO:0000256" key="6">
    <source>
        <dbReference type="ARBA" id="ARBA00023237"/>
    </source>
</evidence>
<evidence type="ECO:0000259" key="9">
    <source>
        <dbReference type="Pfam" id="PF25183"/>
    </source>
</evidence>
<keyword evidence="5" id="KW-0472">Membrane</keyword>
<dbReference type="InterPro" id="IPR039426">
    <property type="entry name" value="TonB-dep_rcpt-like"/>
</dbReference>
<evidence type="ECO:0000256" key="2">
    <source>
        <dbReference type="ARBA" id="ARBA00022448"/>
    </source>
</evidence>
<dbReference type="Gene3D" id="2.60.40.10">
    <property type="entry name" value="Immunoglobulins"/>
    <property type="match status" value="1"/>
</dbReference>
<feature type="signal peptide" evidence="7">
    <location>
        <begin position="1"/>
        <end position="26"/>
    </location>
</feature>
<keyword evidence="3" id="KW-1134">Transmembrane beta strand</keyword>
<evidence type="ECO:0000313" key="10">
    <source>
        <dbReference type="EMBL" id="RVU40573.1"/>
    </source>
</evidence>
<feature type="domain" description="TonB-dependent transporter Oar-like beta-barrel" evidence="9">
    <location>
        <begin position="307"/>
        <end position="950"/>
    </location>
</feature>
<dbReference type="OrthoDB" id="9768147at2"/>
<protein>
    <submittedName>
        <fullName evidence="10">TonB-dependent receptor</fullName>
    </submittedName>
</protein>
<dbReference type="SUPFAM" id="SSF56935">
    <property type="entry name" value="Porins"/>
    <property type="match status" value="1"/>
</dbReference>
<evidence type="ECO:0000256" key="1">
    <source>
        <dbReference type="ARBA" id="ARBA00004571"/>
    </source>
</evidence>
<evidence type="ECO:0000313" key="11">
    <source>
        <dbReference type="Proteomes" id="UP000283077"/>
    </source>
</evidence>
<feature type="domain" description="TonB-dependent receptor plug" evidence="8">
    <location>
        <begin position="120"/>
        <end position="218"/>
    </location>
</feature>
<dbReference type="InterPro" id="IPR013783">
    <property type="entry name" value="Ig-like_fold"/>
</dbReference>
<dbReference type="InterPro" id="IPR057601">
    <property type="entry name" value="Oar-like_b-barrel"/>
</dbReference>
<dbReference type="InterPro" id="IPR012910">
    <property type="entry name" value="Plug_dom"/>
</dbReference>
<accession>A0A437R1G7</accession>
<dbReference type="Pfam" id="PF07715">
    <property type="entry name" value="Plug"/>
    <property type="match status" value="1"/>
</dbReference>
<gene>
    <name evidence="10" type="ORF">EOE67_05890</name>
</gene>
<keyword evidence="4" id="KW-0812">Transmembrane</keyword>
<name>A0A437R1G7_9GAMM</name>